<dbReference type="InterPro" id="IPR036271">
    <property type="entry name" value="Tet_transcr_reg_TetR-rel_C_sf"/>
</dbReference>
<evidence type="ECO:0000313" key="7">
    <source>
        <dbReference type="EMBL" id="MFC6063794.1"/>
    </source>
</evidence>
<dbReference type="Gene3D" id="1.10.10.60">
    <property type="entry name" value="Homeodomain-like"/>
    <property type="match status" value="1"/>
</dbReference>
<organism evidence="7 8">
    <name type="scientific">Streptomyces ochraceiscleroticus</name>
    <dbReference type="NCBI Taxonomy" id="47761"/>
    <lineage>
        <taxon>Bacteria</taxon>
        <taxon>Bacillati</taxon>
        <taxon>Actinomycetota</taxon>
        <taxon>Actinomycetes</taxon>
        <taxon>Kitasatosporales</taxon>
        <taxon>Streptomycetaceae</taxon>
        <taxon>Streptomyces</taxon>
    </lineage>
</organism>
<evidence type="ECO:0000256" key="5">
    <source>
        <dbReference type="SAM" id="MobiDB-lite"/>
    </source>
</evidence>
<dbReference type="Pfam" id="PF16859">
    <property type="entry name" value="TetR_C_11"/>
    <property type="match status" value="1"/>
</dbReference>
<feature type="DNA-binding region" description="H-T-H motif" evidence="4">
    <location>
        <begin position="50"/>
        <end position="69"/>
    </location>
</feature>
<comment type="caution">
    <text evidence="7">The sequence shown here is derived from an EMBL/GenBank/DDBJ whole genome shotgun (WGS) entry which is preliminary data.</text>
</comment>
<evidence type="ECO:0000256" key="2">
    <source>
        <dbReference type="ARBA" id="ARBA00023125"/>
    </source>
</evidence>
<accession>A0ABW1MLB8</accession>
<dbReference type="Gene3D" id="1.10.357.10">
    <property type="entry name" value="Tetracycline Repressor, domain 2"/>
    <property type="match status" value="1"/>
</dbReference>
<dbReference type="PROSITE" id="PS50977">
    <property type="entry name" value="HTH_TETR_2"/>
    <property type="match status" value="1"/>
</dbReference>
<feature type="compositionally biased region" description="Low complexity" evidence="5">
    <location>
        <begin position="1"/>
        <end position="13"/>
    </location>
</feature>
<dbReference type="InterPro" id="IPR009057">
    <property type="entry name" value="Homeodomain-like_sf"/>
</dbReference>
<keyword evidence="1" id="KW-0805">Transcription regulation</keyword>
<dbReference type="InterPro" id="IPR001647">
    <property type="entry name" value="HTH_TetR"/>
</dbReference>
<evidence type="ECO:0000313" key="8">
    <source>
        <dbReference type="Proteomes" id="UP001596139"/>
    </source>
</evidence>
<dbReference type="Proteomes" id="UP001596139">
    <property type="component" value="Unassembled WGS sequence"/>
</dbReference>
<feature type="region of interest" description="Disordered" evidence="5">
    <location>
        <begin position="1"/>
        <end position="27"/>
    </location>
</feature>
<dbReference type="EMBL" id="JBHSPX010000004">
    <property type="protein sequence ID" value="MFC6063794.1"/>
    <property type="molecule type" value="Genomic_DNA"/>
</dbReference>
<reference evidence="8" key="1">
    <citation type="journal article" date="2019" name="Int. J. Syst. Evol. Microbiol.">
        <title>The Global Catalogue of Microorganisms (GCM) 10K type strain sequencing project: providing services to taxonomists for standard genome sequencing and annotation.</title>
        <authorList>
            <consortium name="The Broad Institute Genomics Platform"/>
            <consortium name="The Broad Institute Genome Sequencing Center for Infectious Disease"/>
            <person name="Wu L."/>
            <person name="Ma J."/>
        </authorList>
    </citation>
    <scope>NUCLEOTIDE SEQUENCE [LARGE SCALE GENOMIC DNA]</scope>
    <source>
        <strain evidence="8">CGMCC 1.15180</strain>
    </source>
</reference>
<feature type="compositionally biased region" description="Basic and acidic residues" evidence="5">
    <location>
        <begin position="14"/>
        <end position="27"/>
    </location>
</feature>
<proteinExistence type="predicted"/>
<feature type="domain" description="HTH tetR-type" evidence="6">
    <location>
        <begin position="27"/>
        <end position="87"/>
    </location>
</feature>
<gene>
    <name evidence="7" type="ORF">ACFP4F_14660</name>
</gene>
<evidence type="ECO:0000256" key="4">
    <source>
        <dbReference type="PROSITE-ProRule" id="PRU00335"/>
    </source>
</evidence>
<evidence type="ECO:0000259" key="6">
    <source>
        <dbReference type="PROSITE" id="PS50977"/>
    </source>
</evidence>
<name>A0ABW1MLB8_9ACTN</name>
<dbReference type="RefSeq" id="WP_078648677.1">
    <property type="nucleotide sequence ID" value="NZ_JBHSPX010000004.1"/>
</dbReference>
<evidence type="ECO:0000256" key="1">
    <source>
        <dbReference type="ARBA" id="ARBA00023015"/>
    </source>
</evidence>
<dbReference type="SUPFAM" id="SSF46689">
    <property type="entry name" value="Homeodomain-like"/>
    <property type="match status" value="1"/>
</dbReference>
<keyword evidence="8" id="KW-1185">Reference proteome</keyword>
<protein>
    <submittedName>
        <fullName evidence="7">TetR/AcrR family transcriptional regulator C-terminal ligand-binding domain-containing protein</fullName>
    </submittedName>
</protein>
<keyword evidence="2 4" id="KW-0238">DNA-binding</keyword>
<dbReference type="InterPro" id="IPR050109">
    <property type="entry name" value="HTH-type_TetR-like_transc_reg"/>
</dbReference>
<keyword evidence="3" id="KW-0804">Transcription</keyword>
<evidence type="ECO:0000256" key="3">
    <source>
        <dbReference type="ARBA" id="ARBA00023163"/>
    </source>
</evidence>
<dbReference type="SUPFAM" id="SSF48498">
    <property type="entry name" value="Tetracyclin repressor-like, C-terminal domain"/>
    <property type="match status" value="1"/>
</dbReference>
<dbReference type="Pfam" id="PF00440">
    <property type="entry name" value="TetR_N"/>
    <property type="match status" value="1"/>
</dbReference>
<dbReference type="PANTHER" id="PTHR30055">
    <property type="entry name" value="HTH-TYPE TRANSCRIPTIONAL REGULATOR RUTR"/>
    <property type="match status" value="1"/>
</dbReference>
<sequence>MSVTTPPSATPAPRHGEGAARRTRLSPERESELYAAVLDLVREVGYENLTLDAVAARSRCSKATLYRRWHGKPRLVCAALRHLRPFSLEDLDTGSLRGDVHELARRVGDAKKDIDLMRGITHAVHRDPELAEAMHTALIEPELEVMQAMLDRAVARGEVDSDCPAIPFFPHALSGAVFSRPMIEQRPADAAYLTRYLDAVVLPALLRT</sequence>
<dbReference type="InterPro" id="IPR011075">
    <property type="entry name" value="TetR_C"/>
</dbReference>
<dbReference type="PANTHER" id="PTHR30055:SF149">
    <property type="entry name" value="TETR-FAMILY TRANSCRIPTIONAL REGULATOR"/>
    <property type="match status" value="1"/>
</dbReference>